<sequence>MNKSILYLWKRRSNPRTDRFCLCYGTSDAMARHFGAFNCSARRKGLLCQLAVPFTGCMDGKQLLQVSKQRRLPPIRVSPSNSGVRCKSVDNTTADVLGEFPGNTNLTFCGIDACQHCVGGYSNRTYCTLLWTRDPFLKFEPLVQSDFMVGVKWNVAATGNQSYSAKVCASEGNCYMRCFDEPVDGGSGQFLVPTDLWRFRLTVHVRRFDGTTLYQKNFRSKRLAPDRPCFSTGVVKSWSEIWLYWWPGDDTCDGYLVSWCRDASLGAAHHSSHSNCTVDVTGSSVALRRLQAFSRYVFSMRAYRWLDANRTERLFSRPLKSQSIVLINPSFIPVFVLVAIPAVSVIVSVVLILANIVLRRDVPSPRLNRPRDQPRRNATYQRPPQLPPIVLRRHSRGDFE</sequence>
<evidence type="ECO:0000313" key="3">
    <source>
        <dbReference type="EMBL" id="MXU99118.1"/>
    </source>
</evidence>
<dbReference type="AlphaFoldDB" id="A0A6B0VCZ9"/>
<feature type="region of interest" description="Disordered" evidence="1">
    <location>
        <begin position="364"/>
        <end position="383"/>
    </location>
</feature>
<evidence type="ECO:0000256" key="1">
    <source>
        <dbReference type="SAM" id="MobiDB-lite"/>
    </source>
</evidence>
<keyword evidence="2" id="KW-0472">Membrane</keyword>
<organism evidence="3">
    <name type="scientific">Ixodes ricinus</name>
    <name type="common">Common tick</name>
    <name type="synonym">Acarus ricinus</name>
    <dbReference type="NCBI Taxonomy" id="34613"/>
    <lineage>
        <taxon>Eukaryota</taxon>
        <taxon>Metazoa</taxon>
        <taxon>Ecdysozoa</taxon>
        <taxon>Arthropoda</taxon>
        <taxon>Chelicerata</taxon>
        <taxon>Arachnida</taxon>
        <taxon>Acari</taxon>
        <taxon>Parasitiformes</taxon>
        <taxon>Ixodida</taxon>
        <taxon>Ixodoidea</taxon>
        <taxon>Ixodidae</taxon>
        <taxon>Ixodinae</taxon>
        <taxon>Ixodes</taxon>
    </lineage>
</organism>
<keyword evidence="2" id="KW-0812">Transmembrane</keyword>
<accession>A0A6B0VCZ9</accession>
<feature type="compositionally biased region" description="Basic and acidic residues" evidence="1">
    <location>
        <begin position="364"/>
        <end position="375"/>
    </location>
</feature>
<protein>
    <submittedName>
        <fullName evidence="3">Uncharacterized protein</fullName>
    </submittedName>
</protein>
<dbReference type="Gene3D" id="2.60.40.10">
    <property type="entry name" value="Immunoglobulins"/>
    <property type="match status" value="1"/>
</dbReference>
<name>A0A6B0VCZ9_IXORI</name>
<keyword evidence="2" id="KW-1133">Transmembrane helix</keyword>
<dbReference type="SUPFAM" id="SSF49265">
    <property type="entry name" value="Fibronectin type III"/>
    <property type="match status" value="1"/>
</dbReference>
<proteinExistence type="predicted"/>
<reference evidence="3" key="1">
    <citation type="submission" date="2019-12" db="EMBL/GenBank/DDBJ databases">
        <title>An insight into the sialome of adult female Ixodes ricinus ticks feeding for 6 days.</title>
        <authorList>
            <person name="Perner J."/>
            <person name="Ribeiro J.M.C."/>
        </authorList>
    </citation>
    <scope>NUCLEOTIDE SEQUENCE</scope>
    <source>
        <strain evidence="3">Semi-engorged</strain>
        <tissue evidence="3">Salivary glands</tissue>
    </source>
</reference>
<dbReference type="InterPro" id="IPR013783">
    <property type="entry name" value="Ig-like_fold"/>
</dbReference>
<feature type="transmembrane region" description="Helical" evidence="2">
    <location>
        <begin position="331"/>
        <end position="358"/>
    </location>
</feature>
<dbReference type="InterPro" id="IPR036116">
    <property type="entry name" value="FN3_sf"/>
</dbReference>
<dbReference type="EMBL" id="GIFC01017035">
    <property type="protein sequence ID" value="MXU99118.1"/>
    <property type="molecule type" value="Transcribed_RNA"/>
</dbReference>
<evidence type="ECO:0000256" key="2">
    <source>
        <dbReference type="SAM" id="Phobius"/>
    </source>
</evidence>